<dbReference type="Pfam" id="PF23524">
    <property type="entry name" value="MGAT4A_C"/>
    <property type="match status" value="1"/>
</dbReference>
<gene>
    <name evidence="8" type="primary">LOC116288335</name>
</gene>
<evidence type="ECO:0000256" key="1">
    <source>
        <dbReference type="ARBA" id="ARBA00004922"/>
    </source>
</evidence>
<evidence type="ECO:0000256" key="2">
    <source>
        <dbReference type="ARBA" id="ARBA00022676"/>
    </source>
</evidence>
<sequence>MAAVSSKYSIQEPGIDSILSSNDDLPVPPIENSEEHEKKDFDKTTSVAFTLPITTKKNAFLVIGVPTKKRLKASYLVQTLRDLIGGLDDEEKNEVIIVVLITDFSPSSVQSVQRELFSAFPKEISSGLVRVIAAPRSFYPSLDKVQPLWGDKPERIRWRSKQCLDYAYLFNYSKDLGQYYLQVEDDVSTVKGYLKEIKGFIVANQNRSWSMLEFGARGFIGMMYRASDVGRLATFVKIYYWVFPIDILFRQFNDFHLYGNPDWLKYRPPLFLHVGAFSSLDGQVRKLEDIEVSHRMYKDSSNPPAKVSTSIRDFTKNYISAVYSTNLHGMFWGKTVKEGDFILIKFHSPVRISKLIVESGGTVAPEDYFGGSRVLYSQGNDKGQCENFILWQEFGEIGQVKLQSNEDNGTLCQCLKIEITKIRKDNKGRPRWLAIREIAVWVI</sequence>
<evidence type="ECO:0000313" key="8">
    <source>
        <dbReference type="RefSeq" id="XP_031550967.1"/>
    </source>
</evidence>
<comment type="pathway">
    <text evidence="1">Protein modification; protein glycosylation.</text>
</comment>
<evidence type="ECO:0000256" key="3">
    <source>
        <dbReference type="ARBA" id="ARBA00022679"/>
    </source>
</evidence>
<dbReference type="GO" id="GO:0008375">
    <property type="term" value="F:acetylglucosaminyltransferase activity"/>
    <property type="evidence" value="ECO:0007669"/>
    <property type="project" value="TreeGrafter"/>
</dbReference>
<dbReference type="OrthoDB" id="2016523at2759"/>
<evidence type="ECO:0000259" key="6">
    <source>
        <dbReference type="Pfam" id="PF23524"/>
    </source>
</evidence>
<evidence type="ECO:0000313" key="7">
    <source>
        <dbReference type="Proteomes" id="UP000515163"/>
    </source>
</evidence>
<protein>
    <submittedName>
        <fullName evidence="8">Alpha-1,3-mannosyl-glycoprotein 4-beta-N-acetylglucosaminyltransferase A-like</fullName>
    </submittedName>
</protein>
<feature type="domain" description="MGAT4 A/B/C C-terminal" evidence="6">
    <location>
        <begin position="305"/>
        <end position="421"/>
    </location>
</feature>
<dbReference type="RefSeq" id="XP_031550967.1">
    <property type="nucleotide sequence ID" value="XM_031695107.1"/>
</dbReference>
<reference evidence="8" key="1">
    <citation type="submission" date="2025-08" db="UniProtKB">
        <authorList>
            <consortium name="RefSeq"/>
        </authorList>
    </citation>
    <scope>IDENTIFICATION</scope>
    <source>
        <tissue evidence="8">Tentacle</tissue>
    </source>
</reference>
<feature type="region of interest" description="Disordered" evidence="4">
    <location>
        <begin position="15"/>
        <end position="41"/>
    </location>
</feature>
<dbReference type="InParanoid" id="A0A6P8HE89"/>
<dbReference type="GeneID" id="116288335"/>
<accession>A0A6P8HE89</accession>
<dbReference type="AlphaFoldDB" id="A0A6P8HE89"/>
<proteinExistence type="predicted"/>
<dbReference type="KEGG" id="aten:116288335"/>
<dbReference type="InterPro" id="IPR006759">
    <property type="entry name" value="Glyco_transf_54"/>
</dbReference>
<dbReference type="Proteomes" id="UP000515163">
    <property type="component" value="Unplaced"/>
</dbReference>
<dbReference type="Pfam" id="PF04666">
    <property type="entry name" value="MGAT4_cons"/>
    <property type="match status" value="1"/>
</dbReference>
<dbReference type="PANTHER" id="PTHR12062:SF0">
    <property type="entry name" value="ALPHA-1,3-MANNOSYL-GLYCOPROTEIN 4-BETA-N-ACETYLGLUCOSAMINYLTRANSFERASE B"/>
    <property type="match status" value="1"/>
</dbReference>
<keyword evidence="7" id="KW-1185">Reference proteome</keyword>
<dbReference type="PANTHER" id="PTHR12062">
    <property type="entry name" value="N-ACETYLGLUCOSAMINYLTRANSFERASE VI"/>
    <property type="match status" value="1"/>
</dbReference>
<evidence type="ECO:0000256" key="4">
    <source>
        <dbReference type="SAM" id="MobiDB-lite"/>
    </source>
</evidence>
<evidence type="ECO:0000259" key="5">
    <source>
        <dbReference type="Pfam" id="PF04666"/>
    </source>
</evidence>
<feature type="domain" description="MGAT4 conserved region" evidence="5">
    <location>
        <begin position="55"/>
        <end position="291"/>
    </location>
</feature>
<organism evidence="7 8">
    <name type="scientific">Actinia tenebrosa</name>
    <name type="common">Australian red waratah sea anemone</name>
    <dbReference type="NCBI Taxonomy" id="6105"/>
    <lineage>
        <taxon>Eukaryota</taxon>
        <taxon>Metazoa</taxon>
        <taxon>Cnidaria</taxon>
        <taxon>Anthozoa</taxon>
        <taxon>Hexacorallia</taxon>
        <taxon>Actiniaria</taxon>
        <taxon>Actiniidae</taxon>
        <taxon>Actinia</taxon>
    </lineage>
</organism>
<keyword evidence="3" id="KW-0808">Transferase</keyword>
<name>A0A6P8HE89_ACTTE</name>
<keyword evidence="2" id="KW-0328">Glycosyltransferase</keyword>
<dbReference type="InterPro" id="IPR057279">
    <property type="entry name" value="MGAT4"/>
</dbReference>
<dbReference type="GO" id="GO:0006487">
    <property type="term" value="P:protein N-linked glycosylation"/>
    <property type="evidence" value="ECO:0007669"/>
    <property type="project" value="TreeGrafter"/>
</dbReference>
<dbReference type="InterPro" id="IPR056576">
    <property type="entry name" value="MGAT4_A/B/C_C"/>
</dbReference>